<feature type="domain" description="Organic solvent tolerance-like N-terminal" evidence="1">
    <location>
        <begin position="89"/>
        <end position="197"/>
    </location>
</feature>
<proteinExistence type="predicted"/>
<gene>
    <name evidence="2" type="ORF">METZ01_LOCUS509494</name>
</gene>
<dbReference type="EMBL" id="UINC01226238">
    <property type="protein sequence ID" value="SVE56640.1"/>
    <property type="molecule type" value="Genomic_DNA"/>
</dbReference>
<dbReference type="Gene3D" id="2.60.450.10">
    <property type="entry name" value="Lipopolysaccharide (LPS) transport protein A like domain"/>
    <property type="match status" value="2"/>
</dbReference>
<dbReference type="AlphaFoldDB" id="A0A383EJZ0"/>
<feature type="non-terminal residue" evidence="2">
    <location>
        <position position="1"/>
    </location>
</feature>
<dbReference type="Pfam" id="PF03968">
    <property type="entry name" value="LptD_N"/>
    <property type="match status" value="1"/>
</dbReference>
<evidence type="ECO:0000313" key="2">
    <source>
        <dbReference type="EMBL" id="SVE56640.1"/>
    </source>
</evidence>
<dbReference type="InterPro" id="IPR005653">
    <property type="entry name" value="OstA-like_N"/>
</dbReference>
<name>A0A383EJZ0_9ZZZZ</name>
<sequence length="225" mass="24738">KKNKEILIASGNAKASRGGITVLAEVLRAYYRKKTTGGTDLYRLEAVGGVKIFSDSESMEGQTAVLDFEQAILKVDGKKVIYKAGPDTITANQQMEYWERQKMAVARGNAVAVHKGKTLRADVLKALLRKNKTGRSEVYIIEAFNNVLIVSGKDSLRSDSAIYKLDSGIATLKKNVSIVREDSILNGDLAEINLKTGISKLLTVDSVGSRKERKRVRGLIFPHKQ</sequence>
<reference evidence="2" key="1">
    <citation type="submission" date="2018-05" db="EMBL/GenBank/DDBJ databases">
        <authorList>
            <person name="Lanie J.A."/>
            <person name="Ng W.-L."/>
            <person name="Kazmierczak K.M."/>
            <person name="Andrzejewski T.M."/>
            <person name="Davidsen T.M."/>
            <person name="Wayne K.J."/>
            <person name="Tettelin H."/>
            <person name="Glass J.I."/>
            <person name="Rusch D."/>
            <person name="Podicherti R."/>
            <person name="Tsui H.-C.T."/>
            <person name="Winkler M.E."/>
        </authorList>
    </citation>
    <scope>NUCLEOTIDE SEQUENCE</scope>
</reference>
<evidence type="ECO:0000259" key="1">
    <source>
        <dbReference type="Pfam" id="PF03968"/>
    </source>
</evidence>
<protein>
    <recommendedName>
        <fullName evidence="1">Organic solvent tolerance-like N-terminal domain-containing protein</fullName>
    </recommendedName>
</protein>
<organism evidence="2">
    <name type="scientific">marine metagenome</name>
    <dbReference type="NCBI Taxonomy" id="408172"/>
    <lineage>
        <taxon>unclassified sequences</taxon>
        <taxon>metagenomes</taxon>
        <taxon>ecological metagenomes</taxon>
    </lineage>
</organism>
<accession>A0A383EJZ0</accession>